<sequence>MPPIIIPNAAIMDGSADRAAHPVDALLADGRIVEVGEPVNAPPGAHVLDAAGRFVMPCPIDCYAHVVAATAWAIFGAVMTVCCKSCKTRP</sequence>
<comment type="caution">
    <text evidence="1">The sequence shown here is derived from an EMBL/GenBank/DDBJ whole genome shotgun (WGS) entry which is preliminary data.</text>
</comment>
<protein>
    <recommendedName>
        <fullName evidence="3">Amidohydrolase family protein</fullName>
    </recommendedName>
</protein>
<gene>
    <name evidence="1" type="ORF">PY649_26250</name>
</gene>
<keyword evidence="2" id="KW-1185">Reference proteome</keyword>
<dbReference type="EMBL" id="JARFYM010000029">
    <property type="protein sequence ID" value="MDL2402401.1"/>
    <property type="molecule type" value="Genomic_DNA"/>
</dbReference>
<dbReference type="Gene3D" id="2.30.40.10">
    <property type="entry name" value="Urease, subunit C, domain 1"/>
    <property type="match status" value="1"/>
</dbReference>
<evidence type="ECO:0008006" key="3">
    <source>
        <dbReference type="Google" id="ProtNLM"/>
    </source>
</evidence>
<accession>A0ABT7K1L0</accession>
<dbReference type="InterPro" id="IPR011059">
    <property type="entry name" value="Metal-dep_hydrolase_composite"/>
</dbReference>
<evidence type="ECO:0000313" key="1">
    <source>
        <dbReference type="EMBL" id="MDL2402401.1"/>
    </source>
</evidence>
<reference evidence="1" key="1">
    <citation type="submission" date="2023-06" db="EMBL/GenBank/DDBJ databases">
        <title>Phylogenetic Diversity of Rhizobium strains.</title>
        <authorList>
            <person name="Moura F.T."/>
            <person name="Helene L.C.F."/>
            <person name="Hungria M."/>
        </authorList>
    </citation>
    <scope>NUCLEOTIDE SEQUENCE</scope>
    <source>
        <strain evidence="1">CCGE526</strain>
    </source>
</reference>
<organism evidence="1 2">
    <name type="scientific">Rhizobium mayense</name>
    <dbReference type="NCBI Taxonomy" id="1312184"/>
    <lineage>
        <taxon>Bacteria</taxon>
        <taxon>Pseudomonadati</taxon>
        <taxon>Pseudomonadota</taxon>
        <taxon>Alphaproteobacteria</taxon>
        <taxon>Hyphomicrobiales</taxon>
        <taxon>Rhizobiaceae</taxon>
        <taxon>Rhizobium/Agrobacterium group</taxon>
        <taxon>Rhizobium</taxon>
    </lineage>
</organism>
<dbReference type="SUPFAM" id="SSF51338">
    <property type="entry name" value="Composite domain of metallo-dependent hydrolases"/>
    <property type="match status" value="1"/>
</dbReference>
<evidence type="ECO:0000313" key="2">
    <source>
        <dbReference type="Proteomes" id="UP001172645"/>
    </source>
</evidence>
<dbReference type="Proteomes" id="UP001172645">
    <property type="component" value="Unassembled WGS sequence"/>
</dbReference>
<dbReference type="RefSeq" id="WP_285871785.1">
    <property type="nucleotide sequence ID" value="NZ_JARFYM010000029.1"/>
</dbReference>
<name>A0ABT7K1L0_9HYPH</name>
<proteinExistence type="predicted"/>